<evidence type="ECO:0000256" key="4">
    <source>
        <dbReference type="ARBA" id="ARBA00022980"/>
    </source>
</evidence>
<comment type="caution">
    <text evidence="9">The sequence shown here is derived from an EMBL/GenBank/DDBJ whole genome shotgun (WGS) entry which is preliminary data.</text>
</comment>
<dbReference type="CDD" id="cd00432">
    <property type="entry name" value="Ribosomal_L18_L5e"/>
    <property type="match status" value="1"/>
</dbReference>
<comment type="similarity">
    <text evidence="1 7">Belongs to the universal ribosomal protein uL18 family.</text>
</comment>
<evidence type="ECO:0000256" key="7">
    <source>
        <dbReference type="HAMAP-Rule" id="MF_01337"/>
    </source>
</evidence>
<dbReference type="FunFam" id="3.30.420.100:FF:000001">
    <property type="entry name" value="50S ribosomal protein L18"/>
    <property type="match status" value="1"/>
</dbReference>
<dbReference type="AlphaFoldDB" id="A0A0G1LEU6"/>
<feature type="region of interest" description="Disordered" evidence="8">
    <location>
        <begin position="1"/>
        <end position="32"/>
    </location>
</feature>
<keyword evidence="5 7" id="KW-0687">Ribonucleoprotein</keyword>
<reference evidence="9 10" key="1">
    <citation type="journal article" date="2015" name="Nature">
        <title>rRNA introns, odd ribosomes, and small enigmatic genomes across a large radiation of phyla.</title>
        <authorList>
            <person name="Brown C.T."/>
            <person name="Hug L.A."/>
            <person name="Thomas B.C."/>
            <person name="Sharon I."/>
            <person name="Castelle C.J."/>
            <person name="Singh A."/>
            <person name="Wilkins M.J."/>
            <person name="Williams K.H."/>
            <person name="Banfield J.F."/>
        </authorList>
    </citation>
    <scope>NUCLEOTIDE SEQUENCE [LARGE SCALE GENOMIC DNA]</scope>
</reference>
<accession>A0A0G1LEU6</accession>
<dbReference type="Pfam" id="PF00861">
    <property type="entry name" value="Ribosomal_L18p"/>
    <property type="match status" value="1"/>
</dbReference>
<dbReference type="EMBL" id="LCIY01000012">
    <property type="protein sequence ID" value="KKT67137.1"/>
    <property type="molecule type" value="Genomic_DNA"/>
</dbReference>
<dbReference type="SUPFAM" id="SSF53137">
    <property type="entry name" value="Translational machinery components"/>
    <property type="match status" value="1"/>
</dbReference>
<evidence type="ECO:0000313" key="10">
    <source>
        <dbReference type="Proteomes" id="UP000034826"/>
    </source>
</evidence>
<proteinExistence type="inferred from homology"/>
<dbReference type="Proteomes" id="UP000034826">
    <property type="component" value="Unassembled WGS sequence"/>
</dbReference>
<evidence type="ECO:0000256" key="5">
    <source>
        <dbReference type="ARBA" id="ARBA00023274"/>
    </source>
</evidence>
<evidence type="ECO:0000256" key="3">
    <source>
        <dbReference type="ARBA" id="ARBA00022884"/>
    </source>
</evidence>
<dbReference type="InterPro" id="IPR057268">
    <property type="entry name" value="Ribosomal_L18"/>
</dbReference>
<evidence type="ECO:0000256" key="2">
    <source>
        <dbReference type="ARBA" id="ARBA00022730"/>
    </source>
</evidence>
<evidence type="ECO:0000313" key="9">
    <source>
        <dbReference type="EMBL" id="KKT67137.1"/>
    </source>
</evidence>
<keyword evidence="2 7" id="KW-0699">rRNA-binding</keyword>
<dbReference type="Gene3D" id="3.30.420.100">
    <property type="match status" value="1"/>
</dbReference>
<dbReference type="InterPro" id="IPR004389">
    <property type="entry name" value="Ribosomal_uL18_bac-type"/>
</dbReference>
<dbReference type="GO" id="GO:0008097">
    <property type="term" value="F:5S rRNA binding"/>
    <property type="evidence" value="ECO:0007669"/>
    <property type="project" value="TreeGrafter"/>
</dbReference>
<comment type="subunit">
    <text evidence="7">Part of the 50S ribosomal subunit; part of the 5S rRNA/L5/L18/L25 subcomplex. Contacts the 5S and 23S rRNAs.</text>
</comment>
<dbReference type="HAMAP" id="MF_01337_B">
    <property type="entry name" value="Ribosomal_uL18_B"/>
    <property type="match status" value="1"/>
</dbReference>
<dbReference type="GO" id="GO:0022625">
    <property type="term" value="C:cytosolic large ribosomal subunit"/>
    <property type="evidence" value="ECO:0007669"/>
    <property type="project" value="TreeGrafter"/>
</dbReference>
<dbReference type="GO" id="GO:0006412">
    <property type="term" value="P:translation"/>
    <property type="evidence" value="ECO:0007669"/>
    <property type="project" value="UniProtKB-UniRule"/>
</dbReference>
<comment type="function">
    <text evidence="7">This is one of the proteins that bind and probably mediate the attachment of the 5S RNA into the large ribosomal subunit, where it forms part of the central protuberance.</text>
</comment>
<dbReference type="InterPro" id="IPR005484">
    <property type="entry name" value="Ribosomal_uL18_bac/plant/anim"/>
</dbReference>
<name>A0A0G1LEU6_9BACT</name>
<dbReference type="PANTHER" id="PTHR12899:SF3">
    <property type="entry name" value="LARGE RIBOSOMAL SUBUNIT PROTEIN UL18M"/>
    <property type="match status" value="1"/>
</dbReference>
<protein>
    <recommendedName>
        <fullName evidence="6 7">Large ribosomal subunit protein uL18</fullName>
    </recommendedName>
</protein>
<keyword evidence="4 7" id="KW-0689">Ribosomal protein</keyword>
<dbReference type="PATRIC" id="fig|1618564.3.peg.393"/>
<organism evidence="9 10">
    <name type="scientific">Candidatus Woesebacteria bacterium GW2011_GWA2_44_33</name>
    <dbReference type="NCBI Taxonomy" id="1618564"/>
    <lineage>
        <taxon>Bacteria</taxon>
        <taxon>Candidatus Woeseibacteriota</taxon>
    </lineage>
</organism>
<evidence type="ECO:0000256" key="1">
    <source>
        <dbReference type="ARBA" id="ARBA00007116"/>
    </source>
</evidence>
<evidence type="ECO:0000256" key="6">
    <source>
        <dbReference type="ARBA" id="ARBA00035197"/>
    </source>
</evidence>
<dbReference type="PANTHER" id="PTHR12899">
    <property type="entry name" value="39S RIBOSOMAL PROTEIN L18, MITOCHONDRIAL"/>
    <property type="match status" value="1"/>
</dbReference>
<gene>
    <name evidence="7" type="primary">rplR</name>
    <name evidence="9" type="ORF">UW60_C0012G0023</name>
</gene>
<sequence>MAHQRGNMRSKIEKFRQRKNRVRAKAGGTPARPRLSVFRSNRYLYAQIIDDSQGKTLVAASSREKEASTLKTNMEKAGKVGEALAKKAAKAKIKKVTFDRSGYKYHGIIKALAEGARKGGLEF</sequence>
<dbReference type="NCBIfam" id="TIGR00060">
    <property type="entry name" value="L18_bact"/>
    <property type="match status" value="1"/>
</dbReference>
<dbReference type="GO" id="GO:0003735">
    <property type="term" value="F:structural constituent of ribosome"/>
    <property type="evidence" value="ECO:0007669"/>
    <property type="project" value="InterPro"/>
</dbReference>
<keyword evidence="3 7" id="KW-0694">RNA-binding</keyword>
<evidence type="ECO:0000256" key="8">
    <source>
        <dbReference type="SAM" id="MobiDB-lite"/>
    </source>
</evidence>